<dbReference type="Proteomes" id="UP000078348">
    <property type="component" value="Unassembled WGS sequence"/>
</dbReference>
<dbReference type="Pfam" id="PF06991">
    <property type="entry name" value="MFAP1"/>
    <property type="match status" value="1"/>
</dbReference>
<feature type="region of interest" description="Disordered" evidence="1">
    <location>
        <begin position="44"/>
        <end position="73"/>
    </location>
</feature>
<dbReference type="InterPro" id="IPR033194">
    <property type="entry name" value="MFAP1"/>
</dbReference>
<evidence type="ECO:0000313" key="4">
    <source>
        <dbReference type="Proteomes" id="UP000078348"/>
    </source>
</evidence>
<name>A0A196SKV0_BLAHN</name>
<evidence type="ECO:0000256" key="1">
    <source>
        <dbReference type="SAM" id="MobiDB-lite"/>
    </source>
</evidence>
<dbReference type="InterPro" id="IPR009730">
    <property type="entry name" value="MFAP1_C"/>
</dbReference>
<sequence length="342" mass="40607">MDDDEELEKPVAIETTLKEPEEAATTGADMAQRRRLIARALDEEEEELEITEETKPQPTFTKLAQAAEPGSSDEYEYEEYSSEDEGTAFALHHRPVFISKADRKTVTDPEVEALREKEAEEAEEERRQRRHEEVSEEREIEAKTQKMIMEVNLREIEERENQGKKKDPHTLEEIPDDTDDLTDEAEIQAWKQREFERIMRERVKEEVRQEEEKEKERRMRMTDEELVAENKRLEEAGVRKKKQEHVQGTFLQKYYHKGVFYLDEESVQSSDDIRNRDFHAPTEKDMVNKRLLPRVMQVRDFGKRSQSKWTYLRNEDTTKAKDWLNEIQAKNAESRYKHAGTK</sequence>
<feature type="domain" description="Micro-fibrillar-associated protein 1 C-terminal" evidence="2">
    <location>
        <begin position="82"/>
        <end position="317"/>
    </location>
</feature>
<accession>A0A196SKV0</accession>
<reference evidence="3 4" key="1">
    <citation type="submission" date="2016-05" db="EMBL/GenBank/DDBJ databases">
        <title>Nuclear genome of Blastocystis sp. subtype 1 NandII.</title>
        <authorList>
            <person name="Gentekaki E."/>
            <person name="Curtis B."/>
            <person name="Stairs C."/>
            <person name="Eme L."/>
            <person name="Herman E."/>
            <person name="Klimes V."/>
            <person name="Arias M.C."/>
            <person name="Elias M."/>
            <person name="Hilliou F."/>
            <person name="Klute M."/>
            <person name="Malik S.-B."/>
            <person name="Pightling A."/>
            <person name="Rachubinski R."/>
            <person name="Salas D."/>
            <person name="Schlacht A."/>
            <person name="Suga H."/>
            <person name="Archibald J."/>
            <person name="Ball S.G."/>
            <person name="Clark G."/>
            <person name="Dacks J."/>
            <person name="Van Der Giezen M."/>
            <person name="Tsaousis A."/>
            <person name="Roger A."/>
        </authorList>
    </citation>
    <scope>NUCLEOTIDE SEQUENCE [LARGE SCALE GENOMIC DNA]</scope>
    <source>
        <strain evidence="4">ATCC 50177 / NandII</strain>
    </source>
</reference>
<dbReference type="STRING" id="478820.A0A196SKV0"/>
<dbReference type="PANTHER" id="PTHR15327">
    <property type="entry name" value="MICROFIBRIL-ASSOCIATED PROTEIN"/>
    <property type="match status" value="1"/>
</dbReference>
<gene>
    <name evidence="3" type="ORF">AV274_0616</name>
</gene>
<feature type="compositionally biased region" description="Acidic residues" evidence="1">
    <location>
        <begin position="173"/>
        <end position="182"/>
    </location>
</feature>
<evidence type="ECO:0000313" key="3">
    <source>
        <dbReference type="EMBL" id="OAO17673.1"/>
    </source>
</evidence>
<feature type="region of interest" description="Disordered" evidence="1">
    <location>
        <begin position="104"/>
        <end position="142"/>
    </location>
</feature>
<proteinExistence type="predicted"/>
<comment type="caution">
    <text evidence="3">The sequence shown here is derived from an EMBL/GenBank/DDBJ whole genome shotgun (WGS) entry which is preliminary data.</text>
</comment>
<feature type="region of interest" description="Disordered" evidence="1">
    <location>
        <begin position="156"/>
        <end position="182"/>
    </location>
</feature>
<keyword evidence="4" id="KW-1185">Reference proteome</keyword>
<dbReference type="OrthoDB" id="1111734at2759"/>
<feature type="region of interest" description="Disordered" evidence="1">
    <location>
        <begin position="204"/>
        <end position="223"/>
    </location>
</feature>
<evidence type="ECO:0000259" key="2">
    <source>
        <dbReference type="Pfam" id="PF06991"/>
    </source>
</evidence>
<feature type="compositionally biased region" description="Basic and acidic residues" evidence="1">
    <location>
        <begin position="104"/>
        <end position="133"/>
    </location>
</feature>
<dbReference type="EMBL" id="LXWW01000022">
    <property type="protein sequence ID" value="OAO17673.1"/>
    <property type="molecule type" value="Genomic_DNA"/>
</dbReference>
<organism evidence="3 4">
    <name type="scientific">Blastocystis sp. subtype 1 (strain ATCC 50177 / NandII)</name>
    <dbReference type="NCBI Taxonomy" id="478820"/>
    <lineage>
        <taxon>Eukaryota</taxon>
        <taxon>Sar</taxon>
        <taxon>Stramenopiles</taxon>
        <taxon>Bigyra</taxon>
        <taxon>Opalozoa</taxon>
        <taxon>Opalinata</taxon>
        <taxon>Blastocystidae</taxon>
        <taxon>Blastocystis</taxon>
    </lineage>
</organism>
<protein>
    <submittedName>
        <fullName evidence="3">Microfibril-associated protein</fullName>
    </submittedName>
</protein>
<feature type="region of interest" description="Disordered" evidence="1">
    <location>
        <begin position="1"/>
        <end position="30"/>
    </location>
</feature>
<dbReference type="AlphaFoldDB" id="A0A196SKV0"/>
<feature type="compositionally biased region" description="Basic and acidic residues" evidence="1">
    <location>
        <begin position="8"/>
        <end position="21"/>
    </location>
</feature>
<feature type="compositionally biased region" description="Basic and acidic residues" evidence="1">
    <location>
        <begin position="156"/>
        <end position="172"/>
    </location>
</feature>